<accession>A0A3E4IBF1</accession>
<name>A0A3E4IBF1_9BACE</name>
<dbReference type="OrthoDB" id="1029268at2"/>
<dbReference type="Pfam" id="PF13149">
    <property type="entry name" value="Mfa_like_1"/>
    <property type="match status" value="1"/>
</dbReference>
<reference evidence="3 5" key="2">
    <citation type="journal article" date="2019" name="Science, e1252229">
        <title>Invertible promoters mediate bacterial phase variation, antibiotic resistance, and host adaptation in the gut.</title>
        <authorList>
            <person name="Jiang X."/>
            <person name="Hall A.B."/>
            <person name="Arthur T.D."/>
            <person name="Plichta D.R."/>
            <person name="Covington C.T."/>
            <person name="Poyet M."/>
            <person name="Crothers J."/>
            <person name="Moses P.L."/>
            <person name="Tolonen A.C."/>
            <person name="Vlamakis H."/>
            <person name="Alm E.J."/>
            <person name="Xavier R.J."/>
        </authorList>
    </citation>
    <scope>NUCLEOTIDE SEQUENCE [LARGE SCALE GENOMIC DNA]</scope>
    <source>
        <strain evidence="5">bf_0095</strain>
        <strain evidence="3">Bf_0095</strain>
    </source>
</reference>
<dbReference type="CDD" id="cd13120">
    <property type="entry name" value="BF2867_like_N"/>
    <property type="match status" value="1"/>
</dbReference>
<dbReference type="Gene3D" id="2.60.40.2630">
    <property type="match status" value="1"/>
</dbReference>
<dbReference type="EMBL" id="RCXO01000010">
    <property type="protein sequence ID" value="RYT80680.1"/>
    <property type="molecule type" value="Genomic_DNA"/>
</dbReference>
<proteinExistence type="predicted"/>
<gene>
    <name evidence="2" type="ORF">DWZ95_07950</name>
    <name evidence="3" type="ORF">EAJ06_09700</name>
</gene>
<evidence type="ECO:0000313" key="4">
    <source>
        <dbReference type="Proteomes" id="UP000285013"/>
    </source>
</evidence>
<dbReference type="CDD" id="cd13121">
    <property type="entry name" value="BF2867_like_C"/>
    <property type="match status" value="1"/>
</dbReference>
<dbReference type="RefSeq" id="WP_007660908.1">
    <property type="nucleotide sequence ID" value="NZ_DAWCKB010000112.1"/>
</dbReference>
<dbReference type="PROSITE" id="PS51257">
    <property type="entry name" value="PROKAR_LIPOPROTEIN"/>
    <property type="match status" value="1"/>
</dbReference>
<dbReference type="AlphaFoldDB" id="A0A3E4IBF1"/>
<protein>
    <submittedName>
        <fullName evidence="3">Fimbrillin family protein</fullName>
    </submittedName>
</protein>
<comment type="caution">
    <text evidence="3">The sequence shown here is derived from an EMBL/GenBank/DDBJ whole genome shotgun (WGS) entry which is preliminary data.</text>
</comment>
<keyword evidence="5" id="KW-1185">Reference proteome</keyword>
<evidence type="ECO:0000313" key="3">
    <source>
        <dbReference type="EMBL" id="RYT80680.1"/>
    </source>
</evidence>
<organism evidence="3 5">
    <name type="scientific">Bacteroides intestinalis</name>
    <dbReference type="NCBI Taxonomy" id="329854"/>
    <lineage>
        <taxon>Bacteria</taxon>
        <taxon>Pseudomonadati</taxon>
        <taxon>Bacteroidota</taxon>
        <taxon>Bacteroidia</taxon>
        <taxon>Bacteroidales</taxon>
        <taxon>Bacteroidaceae</taxon>
        <taxon>Bacteroides</taxon>
    </lineage>
</organism>
<evidence type="ECO:0000256" key="1">
    <source>
        <dbReference type="SAM" id="MobiDB-lite"/>
    </source>
</evidence>
<dbReference type="GeneID" id="26158414"/>
<dbReference type="Proteomes" id="UP000285013">
    <property type="component" value="Unassembled WGS sequence"/>
</dbReference>
<dbReference type="EMBL" id="QRPE01000006">
    <property type="protein sequence ID" value="RHL94110.1"/>
    <property type="molecule type" value="Genomic_DNA"/>
</dbReference>
<dbReference type="InterPro" id="IPR025049">
    <property type="entry name" value="Mfa-like_1"/>
</dbReference>
<reference evidence="2 4" key="1">
    <citation type="submission" date="2018-08" db="EMBL/GenBank/DDBJ databases">
        <title>A genome reference for cultivated species of the human gut microbiota.</title>
        <authorList>
            <person name="Zou Y."/>
            <person name="Xue W."/>
            <person name="Luo G."/>
        </authorList>
    </citation>
    <scope>NUCLEOTIDE SEQUENCE [LARGE SCALE GENOMIC DNA]</scope>
    <source>
        <strain evidence="2 4">AF36-16BH</strain>
    </source>
</reference>
<feature type="region of interest" description="Disordered" evidence="1">
    <location>
        <begin position="311"/>
        <end position="331"/>
    </location>
</feature>
<evidence type="ECO:0000313" key="5">
    <source>
        <dbReference type="Proteomes" id="UP000291191"/>
    </source>
</evidence>
<sequence>MKKILLAAVAALAIVGCSQNEEIEKAGEKAKINFGAVVSNATRANIVNNADFKSFKVYGYKTATKIGPDVTLGEFMPGVVVNKKDVNKWEYTSGPYYWPTTGFVQFFSVSPEQTLTVTTNYPHFDYTVGEIGDQKDLLAANLIDKNKDAGDLQLPFCHLLTQVNFSIKGEVGFTYTLTKLELTGVKDQGTFTFDGSKTAGTWTEVKVSATPTVYAYTGSVELISNADADVSNLDQSTAALFMLLPQAIAADAVKVKVTYSAKVTEEGGNGQSTLEDGVKEVSLPAITWEKGKRVRYTLSLTSDAAQVTFGEPEWGEWSDAEPQADPITPVK</sequence>
<dbReference type="Proteomes" id="UP000291191">
    <property type="component" value="Unassembled WGS sequence"/>
</dbReference>
<evidence type="ECO:0000313" key="2">
    <source>
        <dbReference type="EMBL" id="RHL94110.1"/>
    </source>
</evidence>